<keyword evidence="1" id="KW-0472">Membrane</keyword>
<evidence type="ECO:0000256" key="1">
    <source>
        <dbReference type="SAM" id="Phobius"/>
    </source>
</evidence>
<dbReference type="Proteomes" id="UP000515317">
    <property type="component" value="Chromosome"/>
</dbReference>
<feature type="transmembrane region" description="Helical" evidence="1">
    <location>
        <begin position="12"/>
        <end position="32"/>
    </location>
</feature>
<evidence type="ECO:0000313" key="3">
    <source>
        <dbReference type="Proteomes" id="UP000515317"/>
    </source>
</evidence>
<feature type="transmembrane region" description="Helical" evidence="1">
    <location>
        <begin position="38"/>
        <end position="58"/>
    </location>
</feature>
<keyword evidence="3" id="KW-1185">Reference proteome</keyword>
<gene>
    <name evidence="2" type="ORF">IZ6_17070</name>
</gene>
<dbReference type="KEGG" id="tso:IZ6_17070"/>
<keyword evidence="1" id="KW-1133">Transmembrane helix</keyword>
<organism evidence="2 3">
    <name type="scientific">Terrihabitans soli</name>
    <dbReference type="NCBI Taxonomy" id="708113"/>
    <lineage>
        <taxon>Bacteria</taxon>
        <taxon>Pseudomonadati</taxon>
        <taxon>Pseudomonadota</taxon>
        <taxon>Alphaproteobacteria</taxon>
        <taxon>Hyphomicrobiales</taxon>
        <taxon>Terrihabitans</taxon>
    </lineage>
</organism>
<keyword evidence="1" id="KW-0812">Transmembrane</keyword>
<reference evidence="2 3" key="1">
    <citation type="submission" date="2020-08" db="EMBL/GenBank/DDBJ databases">
        <title>Genome sequence of Rhizobiales bacterium strain IZ6.</title>
        <authorList>
            <person name="Nakai R."/>
            <person name="Naganuma T."/>
        </authorList>
    </citation>
    <scope>NUCLEOTIDE SEQUENCE [LARGE SCALE GENOMIC DNA]</scope>
    <source>
        <strain evidence="2 3">IZ6</strain>
    </source>
</reference>
<name>A0A6S6QUQ0_9HYPH</name>
<protein>
    <submittedName>
        <fullName evidence="2">Uncharacterized protein</fullName>
    </submittedName>
</protein>
<sequence length="67" mass="6895">MAVTHGGEQTLLALKKLGALFLLLAGLGSLAIGFNGGYTGLIVLGFCLIAGSILLLILKVIRRNSLS</sequence>
<evidence type="ECO:0000313" key="2">
    <source>
        <dbReference type="EMBL" id="BCJ90972.1"/>
    </source>
</evidence>
<dbReference type="EMBL" id="AP023361">
    <property type="protein sequence ID" value="BCJ90972.1"/>
    <property type="molecule type" value="Genomic_DNA"/>
</dbReference>
<proteinExistence type="predicted"/>
<dbReference type="RefSeq" id="WP_222874656.1">
    <property type="nucleotide sequence ID" value="NZ_AP023361.1"/>
</dbReference>
<dbReference type="AlphaFoldDB" id="A0A6S6QUQ0"/>
<accession>A0A6S6QUQ0</accession>